<evidence type="ECO:0000313" key="2">
    <source>
        <dbReference type="Proteomes" id="UP000007523"/>
    </source>
</evidence>
<dbReference type="EMBL" id="CP003235">
    <property type="protein sequence ID" value="AFC28646.1"/>
    <property type="molecule type" value="Genomic_DNA"/>
</dbReference>
<dbReference type="AlphaFoldDB" id="H6NEV5"/>
<gene>
    <name evidence="1" type="ORF">PM3016_1734</name>
</gene>
<dbReference type="KEGG" id="pmq:PM3016_1734"/>
<protein>
    <submittedName>
        <fullName evidence="1">Uncharacterized protein</fullName>
    </submittedName>
</protein>
<organism evidence="1 2">
    <name type="scientific">Paenibacillus mucilaginosus 3016</name>
    <dbReference type="NCBI Taxonomy" id="1116391"/>
    <lineage>
        <taxon>Bacteria</taxon>
        <taxon>Bacillati</taxon>
        <taxon>Bacillota</taxon>
        <taxon>Bacilli</taxon>
        <taxon>Bacillales</taxon>
        <taxon>Paenibacillaceae</taxon>
        <taxon>Paenibacillus</taxon>
    </lineage>
</organism>
<name>H6NEV5_9BACL</name>
<evidence type="ECO:0000313" key="1">
    <source>
        <dbReference type="EMBL" id="AFC28646.1"/>
    </source>
</evidence>
<dbReference type="Proteomes" id="UP000007523">
    <property type="component" value="Chromosome"/>
</dbReference>
<dbReference type="RefSeq" id="WP_014369181.1">
    <property type="nucleotide sequence ID" value="NC_016935.1"/>
</dbReference>
<dbReference type="STRING" id="1116391.PM3016_1734"/>
<accession>H6NEV5</accession>
<dbReference type="HOGENOM" id="CLU_192235_0_0_9"/>
<keyword evidence="2" id="KW-1185">Reference proteome</keyword>
<proteinExistence type="predicted"/>
<reference evidence="1 2" key="1">
    <citation type="journal article" date="2012" name="J. Bacteriol.">
        <title>Complete Genome Sequence of Paenibacillus mucilaginosus 3016, a Bacterium Functional as Microbial Fertilizer.</title>
        <authorList>
            <person name="Ma M."/>
            <person name="Wang Z."/>
            <person name="Li L."/>
            <person name="Jiang X."/>
            <person name="Guan D."/>
            <person name="Cao F."/>
            <person name="Chen H."/>
            <person name="Wang X."/>
            <person name="Shen D."/>
            <person name="Du B."/>
            <person name="Li J."/>
        </authorList>
    </citation>
    <scope>NUCLEOTIDE SEQUENCE [LARGE SCALE GENOMIC DNA]</scope>
    <source>
        <strain evidence="1 2">3016</strain>
    </source>
</reference>
<sequence length="77" mass="9057">MREREREDGPLDPEELKQVLTEALEQENELLRTYVIASERIEDNEELRVRLQNFAEGNAKRSRQLIEELGAMKDADE</sequence>